<keyword evidence="2" id="KW-1133">Transmembrane helix</keyword>
<keyword evidence="1" id="KW-0175">Coiled coil</keyword>
<dbReference type="HOGENOM" id="CLU_2255391_0_0_1"/>
<dbReference type="OrthoDB" id="291299at2759"/>
<evidence type="ECO:0000256" key="2">
    <source>
        <dbReference type="SAM" id="Phobius"/>
    </source>
</evidence>
<dbReference type="Proteomes" id="UP000009168">
    <property type="component" value="Unassembled WGS sequence"/>
</dbReference>
<keyword evidence="2" id="KW-0472">Membrane</keyword>
<evidence type="ECO:0000256" key="1">
    <source>
        <dbReference type="SAM" id="Coils"/>
    </source>
</evidence>
<dbReference type="OMA" id="HHYYWAQ"/>
<feature type="transmembrane region" description="Helical" evidence="2">
    <location>
        <begin position="6"/>
        <end position="26"/>
    </location>
</feature>
<evidence type="ECO:0000313" key="4">
    <source>
        <dbReference type="Proteomes" id="UP000009168"/>
    </source>
</evidence>
<dbReference type="AlphaFoldDB" id="Q22CV1"/>
<organism evidence="3 4">
    <name type="scientific">Tetrahymena thermophila (strain SB210)</name>
    <dbReference type="NCBI Taxonomy" id="312017"/>
    <lineage>
        <taxon>Eukaryota</taxon>
        <taxon>Sar</taxon>
        <taxon>Alveolata</taxon>
        <taxon>Ciliophora</taxon>
        <taxon>Intramacronucleata</taxon>
        <taxon>Oligohymenophorea</taxon>
        <taxon>Hymenostomatida</taxon>
        <taxon>Tetrahymenina</taxon>
        <taxon>Tetrahymenidae</taxon>
        <taxon>Tetrahymena</taxon>
    </lineage>
</organism>
<dbReference type="EMBL" id="GG662478">
    <property type="protein sequence ID" value="EAR83087.2"/>
    <property type="molecule type" value="Genomic_DNA"/>
</dbReference>
<protein>
    <submittedName>
        <fullName evidence="3">Transmembrane protein, putative</fullName>
    </submittedName>
</protein>
<gene>
    <name evidence="3" type="ORF">TTHERM_01015900</name>
</gene>
<proteinExistence type="predicted"/>
<keyword evidence="2 3" id="KW-0812">Transmembrane</keyword>
<feature type="coiled-coil region" evidence="1">
    <location>
        <begin position="38"/>
        <end position="91"/>
    </location>
</feature>
<dbReference type="GeneID" id="7835580"/>
<name>Q22CV1_TETTS</name>
<dbReference type="InParanoid" id="Q22CV1"/>
<dbReference type="eggNOG" id="ENOG502T2SF">
    <property type="taxonomic scope" value="Eukaryota"/>
</dbReference>
<dbReference type="KEGG" id="tet:TTHERM_01015900"/>
<keyword evidence="4" id="KW-1185">Reference proteome</keyword>
<evidence type="ECO:0000313" key="3">
    <source>
        <dbReference type="EMBL" id="EAR83087.2"/>
    </source>
</evidence>
<accession>Q22CV1</accession>
<sequence length="110" mass="13057">MIQLTYIFFGLAMIFVSLYVGMSLTGKAGKFFKKGKKLGEIEEEYERLRDQLRNLKHHYYWAQSNGEKTKEKQMEKQIFEVEDKLEQLYEEYQILKKGGSVPLKNIPKNQ</sequence>
<reference evidence="4" key="1">
    <citation type="journal article" date="2006" name="PLoS Biol.">
        <title>Macronuclear genome sequence of the ciliate Tetrahymena thermophila, a model eukaryote.</title>
        <authorList>
            <person name="Eisen J.A."/>
            <person name="Coyne R.S."/>
            <person name="Wu M."/>
            <person name="Wu D."/>
            <person name="Thiagarajan M."/>
            <person name="Wortman J.R."/>
            <person name="Badger J.H."/>
            <person name="Ren Q."/>
            <person name="Amedeo P."/>
            <person name="Jones K.M."/>
            <person name="Tallon L.J."/>
            <person name="Delcher A.L."/>
            <person name="Salzberg S.L."/>
            <person name="Silva J.C."/>
            <person name="Haas B.J."/>
            <person name="Majoros W.H."/>
            <person name="Farzad M."/>
            <person name="Carlton J.M."/>
            <person name="Smith R.K. Jr."/>
            <person name="Garg J."/>
            <person name="Pearlman R.E."/>
            <person name="Karrer K.M."/>
            <person name="Sun L."/>
            <person name="Manning G."/>
            <person name="Elde N.C."/>
            <person name="Turkewitz A.P."/>
            <person name="Asai D.J."/>
            <person name="Wilkes D.E."/>
            <person name="Wang Y."/>
            <person name="Cai H."/>
            <person name="Collins K."/>
            <person name="Stewart B.A."/>
            <person name="Lee S.R."/>
            <person name="Wilamowska K."/>
            <person name="Weinberg Z."/>
            <person name="Ruzzo W.L."/>
            <person name="Wloga D."/>
            <person name="Gaertig J."/>
            <person name="Frankel J."/>
            <person name="Tsao C.-C."/>
            <person name="Gorovsky M.A."/>
            <person name="Keeling P.J."/>
            <person name="Waller R.F."/>
            <person name="Patron N.J."/>
            <person name="Cherry J.M."/>
            <person name="Stover N.A."/>
            <person name="Krieger C.J."/>
            <person name="del Toro C."/>
            <person name="Ryder H.F."/>
            <person name="Williamson S.C."/>
            <person name="Barbeau R.A."/>
            <person name="Hamilton E.P."/>
            <person name="Orias E."/>
        </authorList>
    </citation>
    <scope>NUCLEOTIDE SEQUENCE [LARGE SCALE GENOMIC DNA]</scope>
    <source>
        <strain evidence="4">SB210</strain>
    </source>
</reference>
<dbReference type="RefSeq" id="XP_001030750.2">
    <property type="nucleotide sequence ID" value="XM_001030750.2"/>
</dbReference>